<accession>A0A822XQG6</accession>
<dbReference type="InterPro" id="IPR051343">
    <property type="entry name" value="G-type_lectin_kinases/EP1-like"/>
</dbReference>
<reference evidence="2 3" key="1">
    <citation type="journal article" date="2020" name="Mol. Biol. Evol.">
        <title>Distinct Expression and Methylation Patterns for Genes with Different Fates following a Single Whole-Genome Duplication in Flowering Plants.</title>
        <authorList>
            <person name="Shi T."/>
            <person name="Rahmani R.S."/>
            <person name="Gugger P.F."/>
            <person name="Wang M."/>
            <person name="Li H."/>
            <person name="Zhang Y."/>
            <person name="Li Z."/>
            <person name="Wang Q."/>
            <person name="Van de Peer Y."/>
            <person name="Marchal K."/>
            <person name="Chen J."/>
        </authorList>
    </citation>
    <scope>NUCLEOTIDE SEQUENCE [LARGE SCALE GENOMIC DNA]</scope>
    <source>
        <tissue evidence="2">Leaf</tissue>
    </source>
</reference>
<sequence length="132" mass="15478">MDEKVECKCLPSFDFIDRNQQTLGCVRKFSAESCGIQSQNIEYEMFALDRTTWEVDPYVVLWTITTEEDCKKACLEDCSYEAVVFNQECRKQKLPLRYGRRNLDESTMVYIKVGRGSERNGTKTRKNNEKTF</sequence>
<evidence type="ECO:0000313" key="2">
    <source>
        <dbReference type="EMBL" id="DAD22577.1"/>
    </source>
</evidence>
<keyword evidence="1" id="KW-0732">Signal</keyword>
<dbReference type="PANTHER" id="PTHR47976:SF7">
    <property type="entry name" value="RECEPTOR-LIKE SERINE_THREONINE-PROTEIN KINASE"/>
    <property type="match status" value="1"/>
</dbReference>
<gene>
    <name evidence="2" type="ORF">HUJ06_024040</name>
</gene>
<evidence type="ECO:0000256" key="1">
    <source>
        <dbReference type="ARBA" id="ARBA00022729"/>
    </source>
</evidence>
<dbReference type="PANTHER" id="PTHR47976">
    <property type="entry name" value="G-TYPE LECTIN S-RECEPTOR-LIKE SERINE/THREONINE-PROTEIN KINASE SD2-5"/>
    <property type="match status" value="1"/>
</dbReference>
<name>A0A822XQG6_NELNU</name>
<dbReference type="EMBL" id="DUZY01000001">
    <property type="protein sequence ID" value="DAD22577.1"/>
    <property type="molecule type" value="Genomic_DNA"/>
</dbReference>
<evidence type="ECO:0000313" key="3">
    <source>
        <dbReference type="Proteomes" id="UP000607653"/>
    </source>
</evidence>
<comment type="caution">
    <text evidence="2">The sequence shown here is derived from an EMBL/GenBank/DDBJ whole genome shotgun (WGS) entry which is preliminary data.</text>
</comment>
<protein>
    <submittedName>
        <fullName evidence="2">Uncharacterized protein</fullName>
    </submittedName>
</protein>
<dbReference type="Proteomes" id="UP000607653">
    <property type="component" value="Unassembled WGS sequence"/>
</dbReference>
<dbReference type="AlphaFoldDB" id="A0A822XQG6"/>
<organism evidence="2 3">
    <name type="scientific">Nelumbo nucifera</name>
    <name type="common">Sacred lotus</name>
    <dbReference type="NCBI Taxonomy" id="4432"/>
    <lineage>
        <taxon>Eukaryota</taxon>
        <taxon>Viridiplantae</taxon>
        <taxon>Streptophyta</taxon>
        <taxon>Embryophyta</taxon>
        <taxon>Tracheophyta</taxon>
        <taxon>Spermatophyta</taxon>
        <taxon>Magnoliopsida</taxon>
        <taxon>Proteales</taxon>
        <taxon>Nelumbonaceae</taxon>
        <taxon>Nelumbo</taxon>
    </lineage>
</organism>
<proteinExistence type="predicted"/>
<keyword evidence="3" id="KW-1185">Reference proteome</keyword>